<reference evidence="2 3" key="1">
    <citation type="submission" date="2017-10" db="EMBL/GenBank/DDBJ databases">
        <title>Massilia psychrophilum sp. nov., a novel purple-pigmented bacterium isolated from Tianshan glacier, Xinjiang Municipality, China.</title>
        <authorList>
            <person name="Wang H."/>
        </authorList>
    </citation>
    <scope>NUCLEOTIDE SEQUENCE [LARGE SCALE GENOMIC DNA]</scope>
    <source>
        <strain evidence="2 3">JCM 30074</strain>
    </source>
</reference>
<evidence type="ECO:0000256" key="1">
    <source>
        <dbReference type="SAM" id="Phobius"/>
    </source>
</evidence>
<dbReference type="AlphaFoldDB" id="A0A2G8TCY2"/>
<protein>
    <submittedName>
        <fullName evidence="2">Uncharacterized protein</fullName>
    </submittedName>
</protein>
<feature type="transmembrane region" description="Helical" evidence="1">
    <location>
        <begin position="36"/>
        <end position="54"/>
    </location>
</feature>
<keyword evidence="1" id="KW-0812">Transmembrane</keyword>
<evidence type="ECO:0000313" key="3">
    <source>
        <dbReference type="Proteomes" id="UP000230390"/>
    </source>
</evidence>
<gene>
    <name evidence="2" type="ORF">CR105_16340</name>
</gene>
<dbReference type="EMBL" id="PDOC01000010">
    <property type="protein sequence ID" value="PIL43916.1"/>
    <property type="molecule type" value="Genomic_DNA"/>
</dbReference>
<feature type="transmembrane region" description="Helical" evidence="1">
    <location>
        <begin position="12"/>
        <end position="30"/>
    </location>
</feature>
<name>A0A2G8TCY2_9BURK</name>
<evidence type="ECO:0000313" key="2">
    <source>
        <dbReference type="EMBL" id="PIL43916.1"/>
    </source>
</evidence>
<dbReference type="RefSeq" id="WP_099790073.1">
    <property type="nucleotide sequence ID" value="NZ_JBHLYV010000012.1"/>
</dbReference>
<proteinExistence type="predicted"/>
<keyword evidence="3" id="KW-1185">Reference proteome</keyword>
<keyword evidence="1" id="KW-0472">Membrane</keyword>
<dbReference type="Proteomes" id="UP000230390">
    <property type="component" value="Unassembled WGS sequence"/>
</dbReference>
<organism evidence="2 3">
    <name type="scientific">Massilia eurypsychrophila</name>
    <dbReference type="NCBI Taxonomy" id="1485217"/>
    <lineage>
        <taxon>Bacteria</taxon>
        <taxon>Pseudomonadati</taxon>
        <taxon>Pseudomonadota</taxon>
        <taxon>Betaproteobacteria</taxon>
        <taxon>Burkholderiales</taxon>
        <taxon>Oxalobacteraceae</taxon>
        <taxon>Telluria group</taxon>
        <taxon>Massilia</taxon>
    </lineage>
</organism>
<keyword evidence="1" id="KW-1133">Transmembrane helix</keyword>
<accession>A0A2G8TCY2</accession>
<sequence length="61" mass="6446">MRTSTTKLHKTLSMIILAIGAVLMAAKIYADSEPGLIPIVLVLIGLVGYGAACVRKPDPRP</sequence>
<comment type="caution">
    <text evidence="2">The sequence shown here is derived from an EMBL/GenBank/DDBJ whole genome shotgun (WGS) entry which is preliminary data.</text>
</comment>